<dbReference type="KEGG" id="wci:WS105_0856"/>
<proteinExistence type="predicted"/>
<dbReference type="InterPro" id="IPR008136">
    <property type="entry name" value="CinA_C"/>
</dbReference>
<evidence type="ECO:0000259" key="1">
    <source>
        <dbReference type="Pfam" id="PF02464"/>
    </source>
</evidence>
<dbReference type="Pfam" id="PF02464">
    <property type="entry name" value="CinA"/>
    <property type="match status" value="1"/>
</dbReference>
<reference evidence="2 3" key="1">
    <citation type="journal article" date="2014" name="Genome Announc.">
        <title>Complete Genome Sequences of Fish Pathogenic Weissella ceti Strains WS74 and WS105.</title>
        <authorList>
            <person name="Figueiredo H.C."/>
            <person name="Leal C.A."/>
            <person name="Dorella F.A."/>
            <person name="Carvalho A.F."/>
            <person name="Soares S.C."/>
            <person name="Pereira F.L."/>
            <person name="Azevedo V.A."/>
        </authorList>
    </citation>
    <scope>NUCLEOTIDE SEQUENCE [LARGE SCALE GENOMIC DNA]</scope>
    <source>
        <strain evidence="2 3">WS74</strain>
    </source>
</reference>
<dbReference type="NCBIfam" id="TIGR00199">
    <property type="entry name" value="PncC_domain"/>
    <property type="match status" value="1"/>
</dbReference>
<dbReference type="KEGG" id="wce:WS08_0792"/>
<gene>
    <name evidence="2" type="ORF">WS74_0795</name>
</gene>
<protein>
    <submittedName>
        <fullName evidence="2">Putative competence-damage protein</fullName>
    </submittedName>
</protein>
<dbReference type="KEGG" id="wct:WS74_0795"/>
<name>A0A075TZM2_9LACO</name>
<dbReference type="PATRIC" id="fig|759620.7.peg.817"/>
<evidence type="ECO:0000313" key="3">
    <source>
        <dbReference type="Proteomes" id="UP000029079"/>
    </source>
</evidence>
<reference evidence="3" key="2">
    <citation type="submission" date="2014-08" db="EMBL/GenBank/DDBJ databases">
        <title>Complete genome of Weissella ceti strain WS74 isolated from diseased rainbow trout in Brazil.</title>
        <authorList>
            <person name="Figueiredo H.C.P."/>
            <person name="Leal C.A.G."/>
            <person name="Pereira F.L."/>
            <person name="Soares S.C."/>
            <person name="Dorella F.A."/>
            <person name="Carvalho A.F."/>
            <person name="Azevedo V.A.C."/>
        </authorList>
    </citation>
    <scope>NUCLEOTIDE SEQUENCE [LARGE SCALE GENOMIC DNA]</scope>
    <source>
        <strain evidence="3">WS74</strain>
    </source>
</reference>
<dbReference type="STRING" id="759620.WS105_0856"/>
<organism evidence="2 3">
    <name type="scientific">Weissella ceti</name>
    <dbReference type="NCBI Taxonomy" id="759620"/>
    <lineage>
        <taxon>Bacteria</taxon>
        <taxon>Bacillati</taxon>
        <taxon>Bacillota</taxon>
        <taxon>Bacilli</taxon>
        <taxon>Lactobacillales</taxon>
        <taxon>Lactobacillaceae</taxon>
        <taxon>Weissella</taxon>
    </lineage>
</organism>
<dbReference type="RefSeq" id="WP_009496374.1">
    <property type="nucleotide sequence ID" value="NZ_CP009223.1"/>
</dbReference>
<dbReference type="Gene3D" id="3.90.950.20">
    <property type="entry name" value="CinA-like"/>
    <property type="match status" value="1"/>
</dbReference>
<dbReference type="OrthoDB" id="9801454at2"/>
<evidence type="ECO:0000313" key="2">
    <source>
        <dbReference type="EMBL" id="AIM63047.1"/>
    </source>
</evidence>
<dbReference type="AlphaFoldDB" id="A0A075TZM2"/>
<dbReference type="EMBL" id="CP009223">
    <property type="protein sequence ID" value="AIM63047.1"/>
    <property type="molecule type" value="Genomic_DNA"/>
</dbReference>
<feature type="domain" description="CinA C-terminal" evidence="1">
    <location>
        <begin position="3"/>
        <end position="152"/>
    </location>
</feature>
<keyword evidence="3" id="KW-1185">Reference proteome</keyword>
<sequence>MTLIETLGDTLITKDLSITAAESLTAGMFLSELGNVPGISAVLPGGFVTYSAETKASMVDVSMDLITSKGVVSHEVAQAMAAGAQNKLNTDVAVSFTGVAGPGPSEGHAAGTVFIGLALNGQVTSREYAFQGDRLEVRTTAVNAAVEWLLDVLENND</sequence>
<accession>A0A075TZM2</accession>
<dbReference type="Proteomes" id="UP000029079">
    <property type="component" value="Chromosome"/>
</dbReference>
<dbReference type="SUPFAM" id="SSF142433">
    <property type="entry name" value="CinA-like"/>
    <property type="match status" value="1"/>
</dbReference>
<dbReference type="InterPro" id="IPR036653">
    <property type="entry name" value="CinA-like_C"/>
</dbReference>